<dbReference type="PANTHER" id="PTHR23402:SF1">
    <property type="entry name" value="PYROGLUTAMYL-PEPTIDASE I"/>
    <property type="match status" value="1"/>
</dbReference>
<gene>
    <name evidence="7" type="ORF">SAMN04488115_101832</name>
</gene>
<dbReference type="OrthoDB" id="9779738at2"/>
<dbReference type="PRINTS" id="PR00706">
    <property type="entry name" value="PYROGLUPTASE"/>
</dbReference>
<dbReference type="PANTHER" id="PTHR23402">
    <property type="entry name" value="PROTEASE FAMILY C15 PYROGLUTAMYL-PEPTIDASE I-RELATED"/>
    <property type="match status" value="1"/>
</dbReference>
<evidence type="ECO:0000313" key="7">
    <source>
        <dbReference type="EMBL" id="SEF68155.1"/>
    </source>
</evidence>
<dbReference type="Pfam" id="PF01470">
    <property type="entry name" value="Peptidase_C15"/>
    <property type="match status" value="1"/>
</dbReference>
<feature type="active site" evidence="6">
    <location>
        <position position="141"/>
    </location>
</feature>
<dbReference type="Gene3D" id="3.40.630.20">
    <property type="entry name" value="Peptidase C15, pyroglutamyl peptidase I-like"/>
    <property type="match status" value="1"/>
</dbReference>
<comment type="catalytic activity">
    <reaction evidence="6">
        <text>Release of an N-terminal pyroglutamyl group from a polypeptide, the second amino acid generally not being Pro.</text>
        <dbReference type="EC" id="3.4.19.3"/>
    </reaction>
</comment>
<name>A0A1H5TZ94_9HYPH</name>
<comment type="similarity">
    <text evidence="1">Belongs to the peptidase C15 family.</text>
</comment>
<evidence type="ECO:0000256" key="3">
    <source>
        <dbReference type="ARBA" id="ARBA00022670"/>
    </source>
</evidence>
<evidence type="ECO:0000313" key="8">
    <source>
        <dbReference type="Proteomes" id="UP000236743"/>
    </source>
</evidence>
<keyword evidence="8" id="KW-1185">Reference proteome</keyword>
<dbReference type="RefSeq" id="WP_103871140.1">
    <property type="nucleotide sequence ID" value="NZ_FNUY01000001.1"/>
</dbReference>
<dbReference type="Proteomes" id="UP000236743">
    <property type="component" value="Unassembled WGS sequence"/>
</dbReference>
<evidence type="ECO:0000256" key="2">
    <source>
        <dbReference type="ARBA" id="ARBA00022490"/>
    </source>
</evidence>
<evidence type="ECO:0000256" key="1">
    <source>
        <dbReference type="ARBA" id="ARBA00006641"/>
    </source>
</evidence>
<dbReference type="PROSITE" id="PS01334">
    <property type="entry name" value="PYRASE_CYS"/>
    <property type="match status" value="1"/>
</dbReference>
<evidence type="ECO:0000256" key="5">
    <source>
        <dbReference type="ARBA" id="ARBA00022807"/>
    </source>
</evidence>
<dbReference type="InterPro" id="IPR016125">
    <property type="entry name" value="Peptidase_C15-like"/>
</dbReference>
<sequence>MDILITGFGPFPHVRVNPTARLARAVASRLARSGLNAGALVLETSYCAGLPALREHLATAQPKAVLMLGLAARARFVRVELFARGHASPLHPDATGETPKARKALPALPSRTTANAQGALAALRQRGIRAHLSPSAGRYLCDASYAAVLAQTRGSDTSVLFVHVPWLRPHAGVRPKHRVATFRPDMQVLASSLAAIGRTMARAGR</sequence>
<proteinExistence type="inferred from homology"/>
<dbReference type="GO" id="GO:0016920">
    <property type="term" value="F:pyroglutamyl-peptidase activity"/>
    <property type="evidence" value="ECO:0007669"/>
    <property type="project" value="UniProtKB-EC"/>
</dbReference>
<dbReference type="InterPro" id="IPR000816">
    <property type="entry name" value="Peptidase_C15"/>
</dbReference>
<dbReference type="InterPro" id="IPR036440">
    <property type="entry name" value="Peptidase_C15-like_sf"/>
</dbReference>
<keyword evidence="2" id="KW-0963">Cytoplasm</keyword>
<dbReference type="GO" id="GO:0006508">
    <property type="term" value="P:proteolysis"/>
    <property type="evidence" value="ECO:0007669"/>
    <property type="project" value="UniProtKB-KW"/>
</dbReference>
<dbReference type="EMBL" id="FNUY01000001">
    <property type="protein sequence ID" value="SEF68155.1"/>
    <property type="molecule type" value="Genomic_DNA"/>
</dbReference>
<protein>
    <recommendedName>
        <fullName evidence="6">Pyroglutamyl-peptidase I</fullName>
        <ecNumber evidence="6">3.4.19.3</ecNumber>
    </recommendedName>
</protein>
<evidence type="ECO:0000256" key="6">
    <source>
        <dbReference type="PROSITE-ProRule" id="PRU10077"/>
    </source>
</evidence>
<dbReference type="AlphaFoldDB" id="A0A1H5TZ94"/>
<organism evidence="7 8">
    <name type="scientific">Bosea lathyri</name>
    <dbReference type="NCBI Taxonomy" id="1036778"/>
    <lineage>
        <taxon>Bacteria</taxon>
        <taxon>Pseudomonadati</taxon>
        <taxon>Pseudomonadota</taxon>
        <taxon>Alphaproteobacteria</taxon>
        <taxon>Hyphomicrobiales</taxon>
        <taxon>Boseaceae</taxon>
        <taxon>Bosea</taxon>
    </lineage>
</organism>
<keyword evidence="4" id="KW-0378">Hydrolase</keyword>
<dbReference type="SUPFAM" id="SSF53182">
    <property type="entry name" value="Pyrrolidone carboxyl peptidase (pyroglutamate aminopeptidase)"/>
    <property type="match status" value="1"/>
</dbReference>
<dbReference type="InterPro" id="IPR033694">
    <property type="entry name" value="PGPEP1_Cys_AS"/>
</dbReference>
<evidence type="ECO:0000256" key="4">
    <source>
        <dbReference type="ARBA" id="ARBA00022801"/>
    </source>
</evidence>
<dbReference type="GO" id="GO:0005829">
    <property type="term" value="C:cytosol"/>
    <property type="evidence" value="ECO:0007669"/>
    <property type="project" value="InterPro"/>
</dbReference>
<keyword evidence="5" id="KW-0788">Thiol protease</keyword>
<reference evidence="7 8" key="1">
    <citation type="submission" date="2016-10" db="EMBL/GenBank/DDBJ databases">
        <authorList>
            <person name="de Groot N.N."/>
        </authorList>
    </citation>
    <scope>NUCLEOTIDE SEQUENCE [LARGE SCALE GENOMIC DNA]</scope>
    <source>
        <strain evidence="7 8">DSM 26656</strain>
    </source>
</reference>
<dbReference type="EC" id="3.4.19.3" evidence="6"/>
<keyword evidence="3" id="KW-0645">Protease</keyword>
<accession>A0A1H5TZ94</accession>